<protein>
    <submittedName>
        <fullName evidence="1">Uncharacterized protein</fullName>
    </submittedName>
</protein>
<dbReference type="RefSeq" id="WP_185955695.1">
    <property type="nucleotide sequence ID" value="NZ_FXTD01000003.1"/>
</dbReference>
<reference evidence="1 2" key="1">
    <citation type="submission" date="2017-05" db="EMBL/GenBank/DDBJ databases">
        <authorList>
            <person name="Varghese N."/>
            <person name="Submissions S."/>
        </authorList>
    </citation>
    <scope>NUCLEOTIDE SEQUENCE [LARGE SCALE GENOMIC DNA]</scope>
    <source>
        <strain evidence="1 2">DSM 19504</strain>
    </source>
</reference>
<name>A0A521C3E2_9EURY</name>
<gene>
    <name evidence="1" type="ORF">SAMN06264867_103280</name>
</gene>
<dbReference type="AlphaFoldDB" id="A0A521C3E2"/>
<dbReference type="EMBL" id="FXTD01000003">
    <property type="protein sequence ID" value="SMO53923.1"/>
    <property type="molecule type" value="Genomic_DNA"/>
</dbReference>
<sequence length="55" mass="5515">MGDLQRNVPASAVADAGLGVTTERDALVRERAVFTGAPAAPRALPEPLGGSNSIA</sequence>
<accession>A0A521C3E2</accession>
<evidence type="ECO:0000313" key="2">
    <source>
        <dbReference type="Proteomes" id="UP000319712"/>
    </source>
</evidence>
<proteinExistence type="predicted"/>
<keyword evidence="2" id="KW-1185">Reference proteome</keyword>
<organism evidence="1 2">
    <name type="scientific">Halorubrum cibi</name>
    <dbReference type="NCBI Taxonomy" id="413815"/>
    <lineage>
        <taxon>Archaea</taxon>
        <taxon>Methanobacteriati</taxon>
        <taxon>Methanobacteriota</taxon>
        <taxon>Stenosarchaea group</taxon>
        <taxon>Halobacteria</taxon>
        <taxon>Halobacteriales</taxon>
        <taxon>Haloferacaceae</taxon>
        <taxon>Halorubrum</taxon>
    </lineage>
</organism>
<evidence type="ECO:0000313" key="1">
    <source>
        <dbReference type="EMBL" id="SMO53923.1"/>
    </source>
</evidence>
<dbReference type="Proteomes" id="UP000319712">
    <property type="component" value="Unassembled WGS sequence"/>
</dbReference>